<dbReference type="Proteomes" id="UP000320231">
    <property type="component" value="Chromosome"/>
</dbReference>
<evidence type="ECO:0000313" key="1">
    <source>
        <dbReference type="EMBL" id="BBI61691.1"/>
    </source>
</evidence>
<dbReference type="KEGG" id="hsr:HSBAA_29970"/>
<reference evidence="1 2" key="1">
    <citation type="journal article" date="2019" name="Microbiol. Resour. Announc.">
        <title>Complete Genome Sequence of Halomonas sulfidaeris Strain Esulfide1 Isolated from a Metal Sulfide Rock at a Depth of 2,200 Meters, Obtained Using Nanopore Sequencing.</title>
        <authorList>
            <person name="Saito M."/>
            <person name="Nishigata A."/>
            <person name="Galipon J."/>
            <person name="Arakawa K."/>
        </authorList>
    </citation>
    <scope>NUCLEOTIDE SEQUENCE [LARGE SCALE GENOMIC DNA]</scope>
    <source>
        <strain evidence="1 2">ATCC BAA-803</strain>
    </source>
</reference>
<protein>
    <submittedName>
        <fullName evidence="1">Uncharacterized protein</fullName>
    </submittedName>
</protein>
<accession>A0A455UAU7</accession>
<gene>
    <name evidence="1" type="ORF">HSBAA_29970</name>
</gene>
<dbReference type="EMBL" id="AP019514">
    <property type="protein sequence ID" value="BBI61691.1"/>
    <property type="molecule type" value="Genomic_DNA"/>
</dbReference>
<evidence type="ECO:0000313" key="2">
    <source>
        <dbReference type="Proteomes" id="UP000320231"/>
    </source>
</evidence>
<dbReference type="AlphaFoldDB" id="A0A455UAU7"/>
<name>A0A455UAU7_9GAMM</name>
<sequence>MTTETRIRRPEAGEYPAHFSALERMVVEPGDREDWLSLHDLHYKTESDSFGQSITAARSMES</sequence>
<organism evidence="1 2">
    <name type="scientific">Vreelandella sulfidaeris</name>
    <dbReference type="NCBI Taxonomy" id="115553"/>
    <lineage>
        <taxon>Bacteria</taxon>
        <taxon>Pseudomonadati</taxon>
        <taxon>Pseudomonadota</taxon>
        <taxon>Gammaproteobacteria</taxon>
        <taxon>Oceanospirillales</taxon>
        <taxon>Halomonadaceae</taxon>
        <taxon>Vreelandella</taxon>
    </lineage>
</organism>
<proteinExistence type="predicted"/>